<gene>
    <name evidence="10" type="primary">rsgA</name>
    <name evidence="13" type="ORF">SAMN02745883_00208</name>
</gene>
<reference evidence="13 14" key="1">
    <citation type="submission" date="2016-11" db="EMBL/GenBank/DDBJ databases">
        <authorList>
            <person name="Jaros S."/>
            <person name="Januszkiewicz K."/>
            <person name="Wedrychowicz H."/>
        </authorList>
    </citation>
    <scope>NUCLEOTIDE SEQUENCE [LARGE SCALE GENOMIC DNA]</scope>
    <source>
        <strain evidence="13 14">DSM 14501</strain>
    </source>
</reference>
<evidence type="ECO:0000313" key="14">
    <source>
        <dbReference type="Proteomes" id="UP000184082"/>
    </source>
</evidence>
<dbReference type="PANTHER" id="PTHR32120:SF11">
    <property type="entry name" value="SMALL RIBOSOMAL SUBUNIT BIOGENESIS GTPASE RSGA 1, MITOCHONDRIAL-RELATED"/>
    <property type="match status" value="1"/>
</dbReference>
<evidence type="ECO:0000256" key="2">
    <source>
        <dbReference type="ARBA" id="ARBA00022517"/>
    </source>
</evidence>
<dbReference type="AlphaFoldDB" id="A0A1M6LHF4"/>
<evidence type="ECO:0000259" key="11">
    <source>
        <dbReference type="PROSITE" id="PS50936"/>
    </source>
</evidence>
<dbReference type="SUPFAM" id="SSF50249">
    <property type="entry name" value="Nucleic acid-binding proteins"/>
    <property type="match status" value="1"/>
</dbReference>
<evidence type="ECO:0000259" key="12">
    <source>
        <dbReference type="PROSITE" id="PS51721"/>
    </source>
</evidence>
<evidence type="ECO:0000256" key="4">
    <source>
        <dbReference type="ARBA" id="ARBA00022730"/>
    </source>
</evidence>
<comment type="cofactor">
    <cofactor evidence="10">
        <name>Zn(2+)</name>
        <dbReference type="ChEBI" id="CHEBI:29105"/>
    </cofactor>
    <text evidence="10">Binds 1 zinc ion per subunit.</text>
</comment>
<keyword evidence="4 10" id="KW-0699">rRNA-binding</keyword>
<feature type="binding site" evidence="10">
    <location>
        <position position="253"/>
    </location>
    <ligand>
        <name>Zn(2+)</name>
        <dbReference type="ChEBI" id="CHEBI:29105"/>
    </ligand>
</feature>
<dbReference type="GO" id="GO:0003924">
    <property type="term" value="F:GTPase activity"/>
    <property type="evidence" value="ECO:0007669"/>
    <property type="project" value="UniProtKB-UniRule"/>
</dbReference>
<dbReference type="GO" id="GO:0019843">
    <property type="term" value="F:rRNA binding"/>
    <property type="evidence" value="ECO:0007669"/>
    <property type="project" value="UniProtKB-KW"/>
</dbReference>
<dbReference type="Proteomes" id="UP000184082">
    <property type="component" value="Unassembled WGS sequence"/>
</dbReference>
<feature type="binding site" evidence="10">
    <location>
        <position position="246"/>
    </location>
    <ligand>
        <name>Zn(2+)</name>
        <dbReference type="ChEBI" id="CHEBI:29105"/>
    </ligand>
</feature>
<dbReference type="PROSITE" id="PS51721">
    <property type="entry name" value="G_CP"/>
    <property type="match status" value="1"/>
</dbReference>
<keyword evidence="1 10" id="KW-0963">Cytoplasm</keyword>
<keyword evidence="2 10" id="KW-0690">Ribosome biogenesis</keyword>
<feature type="binding site" evidence="10">
    <location>
        <position position="251"/>
    </location>
    <ligand>
        <name>Zn(2+)</name>
        <dbReference type="ChEBI" id="CHEBI:29105"/>
    </ligand>
</feature>
<dbReference type="CDD" id="cd04466">
    <property type="entry name" value="S1_YloQ_GTPase"/>
    <property type="match status" value="1"/>
</dbReference>
<feature type="binding site" evidence="10">
    <location>
        <begin position="112"/>
        <end position="115"/>
    </location>
    <ligand>
        <name>GTP</name>
        <dbReference type="ChEBI" id="CHEBI:37565"/>
    </ligand>
</feature>
<dbReference type="RefSeq" id="WP_072965526.1">
    <property type="nucleotide sequence ID" value="NZ_FRAJ01000003.1"/>
</dbReference>
<evidence type="ECO:0000256" key="10">
    <source>
        <dbReference type="HAMAP-Rule" id="MF_01820"/>
    </source>
</evidence>
<sequence length="291" mass="32931">MKEGIIVKGIGGFYYIKCGDNVYECRARGIFRKKNIKPLVGDYVKFTLNNENSGVIEEILDRKSELLRPPVANVEHAIIVFAAKNPEPNMILLDKMLVLGEVAGLKLTICINKIDLDENGEIIKKIQSIYKNTGYNIIFSSTKNDLGIDDIKNVLKNKITVFAGPSGVGKSSILNAVQSNLKLKTGDISRKIKRGKHTTRHTELLELDFGGWVVDTPGFTSLNIDFIESEKIAECFPEFRKYLDECKFTDCMHINEPDCKVKEALDNGFISKQRYENYVSFVKQILENNRR</sequence>
<dbReference type="InterPro" id="IPR030378">
    <property type="entry name" value="G_CP_dom"/>
</dbReference>
<dbReference type="InterPro" id="IPR010914">
    <property type="entry name" value="RsgA_GTPase_dom"/>
</dbReference>
<evidence type="ECO:0000256" key="3">
    <source>
        <dbReference type="ARBA" id="ARBA00022723"/>
    </source>
</evidence>
<dbReference type="GO" id="GO:0042274">
    <property type="term" value="P:ribosomal small subunit biogenesis"/>
    <property type="evidence" value="ECO:0007669"/>
    <property type="project" value="UniProtKB-UniRule"/>
</dbReference>
<feature type="binding site" evidence="10">
    <location>
        <position position="259"/>
    </location>
    <ligand>
        <name>Zn(2+)</name>
        <dbReference type="ChEBI" id="CHEBI:29105"/>
    </ligand>
</feature>
<keyword evidence="5 10" id="KW-0547">Nucleotide-binding</keyword>
<keyword evidence="6 10" id="KW-0378">Hydrolase</keyword>
<keyword evidence="14" id="KW-1185">Reference proteome</keyword>
<feature type="binding site" evidence="10">
    <location>
        <begin position="164"/>
        <end position="172"/>
    </location>
    <ligand>
        <name>GTP</name>
        <dbReference type="ChEBI" id="CHEBI:37565"/>
    </ligand>
</feature>
<dbReference type="InterPro" id="IPR012340">
    <property type="entry name" value="NA-bd_OB-fold"/>
</dbReference>
<dbReference type="PROSITE" id="PS50936">
    <property type="entry name" value="ENGC_GTPASE"/>
    <property type="match status" value="1"/>
</dbReference>
<dbReference type="Pfam" id="PF16745">
    <property type="entry name" value="RsgA_N"/>
    <property type="match status" value="1"/>
</dbReference>
<keyword evidence="8 10" id="KW-0694">RNA-binding</keyword>
<evidence type="ECO:0000256" key="1">
    <source>
        <dbReference type="ARBA" id="ARBA00022490"/>
    </source>
</evidence>
<comment type="subcellular location">
    <subcellularLocation>
        <location evidence="10">Cytoplasm</location>
    </subcellularLocation>
</comment>
<dbReference type="Pfam" id="PF03193">
    <property type="entry name" value="RsgA_GTPase"/>
    <property type="match status" value="1"/>
</dbReference>
<keyword evidence="9 10" id="KW-0342">GTP-binding</keyword>
<keyword evidence="7 10" id="KW-0862">Zinc</keyword>
<evidence type="ECO:0000256" key="7">
    <source>
        <dbReference type="ARBA" id="ARBA00022833"/>
    </source>
</evidence>
<keyword evidence="3 10" id="KW-0479">Metal-binding</keyword>
<dbReference type="InterPro" id="IPR027417">
    <property type="entry name" value="P-loop_NTPase"/>
</dbReference>
<dbReference type="GO" id="GO:0005737">
    <property type="term" value="C:cytoplasm"/>
    <property type="evidence" value="ECO:0007669"/>
    <property type="project" value="UniProtKB-SubCell"/>
</dbReference>
<dbReference type="SUPFAM" id="SSF52540">
    <property type="entry name" value="P-loop containing nucleoside triphosphate hydrolases"/>
    <property type="match status" value="1"/>
</dbReference>
<feature type="domain" description="EngC GTPase" evidence="11">
    <location>
        <begin position="72"/>
        <end position="220"/>
    </location>
</feature>
<dbReference type="Gene3D" id="1.10.40.50">
    <property type="entry name" value="Probable gtpase engc, domain 3"/>
    <property type="match status" value="1"/>
</dbReference>
<dbReference type="Gene3D" id="2.40.50.140">
    <property type="entry name" value="Nucleic acid-binding proteins"/>
    <property type="match status" value="1"/>
</dbReference>
<dbReference type="STRING" id="1121266.SAMN02745883_00208"/>
<feature type="domain" description="CP-type G" evidence="12">
    <location>
        <begin position="63"/>
        <end position="222"/>
    </location>
</feature>
<dbReference type="NCBIfam" id="TIGR00157">
    <property type="entry name" value="ribosome small subunit-dependent GTPase A"/>
    <property type="match status" value="1"/>
</dbReference>
<organism evidence="13 14">
    <name type="scientific">Caminicella sporogenes DSM 14501</name>
    <dbReference type="NCBI Taxonomy" id="1121266"/>
    <lineage>
        <taxon>Bacteria</taxon>
        <taxon>Bacillati</taxon>
        <taxon>Bacillota</taxon>
        <taxon>Clostridia</taxon>
        <taxon>Peptostreptococcales</taxon>
        <taxon>Caminicellaceae</taxon>
        <taxon>Caminicella</taxon>
    </lineage>
</organism>
<dbReference type="EMBL" id="FRAJ01000003">
    <property type="protein sequence ID" value="SHJ70616.1"/>
    <property type="molecule type" value="Genomic_DNA"/>
</dbReference>
<dbReference type="GO" id="GO:0046872">
    <property type="term" value="F:metal ion binding"/>
    <property type="evidence" value="ECO:0007669"/>
    <property type="project" value="UniProtKB-KW"/>
</dbReference>
<dbReference type="PANTHER" id="PTHR32120">
    <property type="entry name" value="SMALL RIBOSOMAL SUBUNIT BIOGENESIS GTPASE RSGA"/>
    <property type="match status" value="1"/>
</dbReference>
<accession>A0A1M6LHF4</accession>
<dbReference type="InterPro" id="IPR031944">
    <property type="entry name" value="RsgA_N"/>
</dbReference>
<dbReference type="CDD" id="cd01854">
    <property type="entry name" value="YjeQ_EngC"/>
    <property type="match status" value="1"/>
</dbReference>
<evidence type="ECO:0000256" key="5">
    <source>
        <dbReference type="ARBA" id="ARBA00022741"/>
    </source>
</evidence>
<proteinExistence type="inferred from homology"/>
<comment type="function">
    <text evidence="10">One of several proteins that assist in the late maturation steps of the functional core of the 30S ribosomal subunit. Helps release RbfA from mature subunits. May play a role in the assembly of ribosomal proteins into the subunit. Circularly permuted GTPase that catalyzes slow GTP hydrolysis, GTPase activity is stimulated by the 30S ribosomal subunit.</text>
</comment>
<dbReference type="EC" id="3.6.1.-" evidence="10"/>
<protein>
    <recommendedName>
        <fullName evidence="10">Small ribosomal subunit biogenesis GTPase RsgA</fullName>
        <ecNumber evidence="10">3.6.1.-</ecNumber>
    </recommendedName>
</protein>
<evidence type="ECO:0000256" key="6">
    <source>
        <dbReference type="ARBA" id="ARBA00022801"/>
    </source>
</evidence>
<evidence type="ECO:0000256" key="9">
    <source>
        <dbReference type="ARBA" id="ARBA00023134"/>
    </source>
</evidence>
<dbReference type="GO" id="GO:0005525">
    <property type="term" value="F:GTP binding"/>
    <property type="evidence" value="ECO:0007669"/>
    <property type="project" value="UniProtKB-UniRule"/>
</dbReference>
<dbReference type="Gene3D" id="3.40.50.300">
    <property type="entry name" value="P-loop containing nucleotide triphosphate hydrolases"/>
    <property type="match status" value="1"/>
</dbReference>
<evidence type="ECO:0000313" key="13">
    <source>
        <dbReference type="EMBL" id="SHJ70616.1"/>
    </source>
</evidence>
<comment type="subunit">
    <text evidence="10">Monomer. Associates with 30S ribosomal subunit, binds 16S rRNA.</text>
</comment>
<evidence type="ECO:0000256" key="8">
    <source>
        <dbReference type="ARBA" id="ARBA00022884"/>
    </source>
</evidence>
<name>A0A1M6LHF4_9FIRM</name>
<dbReference type="InterPro" id="IPR004881">
    <property type="entry name" value="Ribosome_biogen_GTPase_RsgA"/>
</dbReference>
<dbReference type="HAMAP" id="MF_01820">
    <property type="entry name" value="GTPase_RsgA"/>
    <property type="match status" value="1"/>
</dbReference>
<comment type="similarity">
    <text evidence="10">Belongs to the TRAFAC class YlqF/YawG GTPase family. RsgA subfamily.</text>
</comment>